<name>A0ACC0AAR3_CATRO</name>
<proteinExistence type="predicted"/>
<comment type="caution">
    <text evidence="1">The sequence shown here is derived from an EMBL/GenBank/DDBJ whole genome shotgun (WGS) entry which is preliminary data.</text>
</comment>
<sequence length="156" mass="16923">MPPSPCTTLTLTLQLHSPSPAHLSLLDSLPSLIFFNSSTATAAAAVADAVYLSCFSLLSHSQSLTFKLLLHLLRNVSSYRRCLFATSVSVPLSTPFLPSPDRKKIEKCHTGMGIPRPYPGPWRVRSGSRNFIPGGYESGSGSKFRYKSMDLGLGVH</sequence>
<evidence type="ECO:0000313" key="2">
    <source>
        <dbReference type="Proteomes" id="UP001060085"/>
    </source>
</evidence>
<organism evidence="1 2">
    <name type="scientific">Catharanthus roseus</name>
    <name type="common">Madagascar periwinkle</name>
    <name type="synonym">Vinca rosea</name>
    <dbReference type="NCBI Taxonomy" id="4058"/>
    <lineage>
        <taxon>Eukaryota</taxon>
        <taxon>Viridiplantae</taxon>
        <taxon>Streptophyta</taxon>
        <taxon>Embryophyta</taxon>
        <taxon>Tracheophyta</taxon>
        <taxon>Spermatophyta</taxon>
        <taxon>Magnoliopsida</taxon>
        <taxon>eudicotyledons</taxon>
        <taxon>Gunneridae</taxon>
        <taxon>Pentapetalae</taxon>
        <taxon>asterids</taxon>
        <taxon>lamiids</taxon>
        <taxon>Gentianales</taxon>
        <taxon>Apocynaceae</taxon>
        <taxon>Rauvolfioideae</taxon>
        <taxon>Vinceae</taxon>
        <taxon>Catharanthinae</taxon>
        <taxon>Catharanthus</taxon>
    </lineage>
</organism>
<keyword evidence="2" id="KW-1185">Reference proteome</keyword>
<dbReference type="EMBL" id="CM044706">
    <property type="protein sequence ID" value="KAI5657465.1"/>
    <property type="molecule type" value="Genomic_DNA"/>
</dbReference>
<reference evidence="2" key="1">
    <citation type="journal article" date="2023" name="Nat. Plants">
        <title>Single-cell RNA sequencing provides a high-resolution roadmap for understanding the multicellular compartmentation of specialized metabolism.</title>
        <authorList>
            <person name="Sun S."/>
            <person name="Shen X."/>
            <person name="Li Y."/>
            <person name="Li Y."/>
            <person name="Wang S."/>
            <person name="Li R."/>
            <person name="Zhang H."/>
            <person name="Shen G."/>
            <person name="Guo B."/>
            <person name="Wei J."/>
            <person name="Xu J."/>
            <person name="St-Pierre B."/>
            <person name="Chen S."/>
            <person name="Sun C."/>
        </authorList>
    </citation>
    <scope>NUCLEOTIDE SEQUENCE [LARGE SCALE GENOMIC DNA]</scope>
</reference>
<protein>
    <submittedName>
        <fullName evidence="1">Uncharacterized protein</fullName>
    </submittedName>
</protein>
<gene>
    <name evidence="1" type="ORF">M9H77_26258</name>
</gene>
<accession>A0ACC0AAR3</accession>
<evidence type="ECO:0000313" key="1">
    <source>
        <dbReference type="EMBL" id="KAI5657465.1"/>
    </source>
</evidence>
<dbReference type="Proteomes" id="UP001060085">
    <property type="component" value="Linkage Group LG06"/>
</dbReference>